<dbReference type="PROSITE" id="PS50932">
    <property type="entry name" value="HTH_LACI_2"/>
    <property type="match status" value="1"/>
</dbReference>
<gene>
    <name evidence="5" type="ORF">SAMN05421799_104164</name>
</gene>
<dbReference type="CDD" id="cd01392">
    <property type="entry name" value="HTH_LacI"/>
    <property type="match status" value="1"/>
</dbReference>
<keyword evidence="1" id="KW-0805">Transcription regulation</keyword>
<dbReference type="Gene3D" id="3.40.50.2300">
    <property type="match status" value="2"/>
</dbReference>
<dbReference type="PRINTS" id="PR00036">
    <property type="entry name" value="HTHLACI"/>
</dbReference>
<dbReference type="InterPro" id="IPR010982">
    <property type="entry name" value="Lambda_DNA-bd_dom_sf"/>
</dbReference>
<dbReference type="OrthoDB" id="9775106at2"/>
<dbReference type="SMART" id="SM00354">
    <property type="entry name" value="HTH_LACI"/>
    <property type="match status" value="1"/>
</dbReference>
<dbReference type="CDD" id="cd06267">
    <property type="entry name" value="PBP1_LacI_sugar_binding-like"/>
    <property type="match status" value="1"/>
</dbReference>
<organism evidence="5 6">
    <name type="scientific">Alicyclobacillus vulcanalis</name>
    <dbReference type="NCBI Taxonomy" id="252246"/>
    <lineage>
        <taxon>Bacteria</taxon>
        <taxon>Bacillati</taxon>
        <taxon>Bacillota</taxon>
        <taxon>Bacilli</taxon>
        <taxon>Bacillales</taxon>
        <taxon>Alicyclobacillaceae</taxon>
        <taxon>Alicyclobacillus</taxon>
    </lineage>
</organism>
<evidence type="ECO:0000256" key="2">
    <source>
        <dbReference type="ARBA" id="ARBA00023125"/>
    </source>
</evidence>
<feature type="domain" description="HTH lacI-type" evidence="4">
    <location>
        <begin position="3"/>
        <end position="57"/>
    </location>
</feature>
<dbReference type="Gene3D" id="1.10.260.40">
    <property type="entry name" value="lambda repressor-like DNA-binding domains"/>
    <property type="match status" value="1"/>
</dbReference>
<dbReference type="SUPFAM" id="SSF47413">
    <property type="entry name" value="lambda repressor-like DNA-binding domains"/>
    <property type="match status" value="1"/>
</dbReference>
<dbReference type="STRING" id="252246.SAMN05421799_104164"/>
<dbReference type="InterPro" id="IPR028082">
    <property type="entry name" value="Peripla_BP_I"/>
</dbReference>
<evidence type="ECO:0000259" key="4">
    <source>
        <dbReference type="PROSITE" id="PS50932"/>
    </source>
</evidence>
<dbReference type="Pfam" id="PF00356">
    <property type="entry name" value="LacI"/>
    <property type="match status" value="1"/>
</dbReference>
<dbReference type="PANTHER" id="PTHR30146">
    <property type="entry name" value="LACI-RELATED TRANSCRIPTIONAL REPRESSOR"/>
    <property type="match status" value="1"/>
</dbReference>
<proteinExistence type="predicted"/>
<keyword evidence="3" id="KW-0804">Transcription</keyword>
<dbReference type="PROSITE" id="PS00356">
    <property type="entry name" value="HTH_LACI_1"/>
    <property type="match status" value="1"/>
</dbReference>
<dbReference type="InterPro" id="IPR046335">
    <property type="entry name" value="LacI/GalR-like_sensor"/>
</dbReference>
<sequence length="332" mass="36534">MRVTIRDVARAAGVSVTTVSRALNGAADVGEETRQRVIEVAKQLNYRPSHVARSLVLRKSQNIGLLVSEFRKGSHHFLYDVLVGVHDTLAEHGYDVTLVSTDTARQQLVSYVDFCRARGLDGVIVMGIRLDDPYVEEVVESSLPSVVIDLPLLSRHCGYVMTDNVNGARYAVRHLVARGCKRIGFVNGAAHAAVSRERLRGFEEAMRQYVGGYDERVVVYADFTLEGGQRALADLLRRHPDVDGVFFASDLMAIGGLQYCKEEGIRVPQDLAVVGFDDIDLARFVSPQLTTVAQPRYEMGCEAASMLISMLQKGEMPSGTLLPPQLVVRETA</sequence>
<evidence type="ECO:0000313" key="5">
    <source>
        <dbReference type="EMBL" id="SIS80113.1"/>
    </source>
</evidence>
<accession>A0A1N7M213</accession>
<evidence type="ECO:0000256" key="3">
    <source>
        <dbReference type="ARBA" id="ARBA00023163"/>
    </source>
</evidence>
<dbReference type="AlphaFoldDB" id="A0A1N7M213"/>
<dbReference type="EMBL" id="FTOO01000004">
    <property type="protein sequence ID" value="SIS80113.1"/>
    <property type="molecule type" value="Genomic_DNA"/>
</dbReference>
<keyword evidence="2" id="KW-0238">DNA-binding</keyword>
<evidence type="ECO:0000256" key="1">
    <source>
        <dbReference type="ARBA" id="ARBA00023015"/>
    </source>
</evidence>
<dbReference type="PANTHER" id="PTHR30146:SF109">
    <property type="entry name" value="HTH-TYPE TRANSCRIPTIONAL REGULATOR GALS"/>
    <property type="match status" value="1"/>
</dbReference>
<dbReference type="GO" id="GO:0000976">
    <property type="term" value="F:transcription cis-regulatory region binding"/>
    <property type="evidence" value="ECO:0007669"/>
    <property type="project" value="TreeGrafter"/>
</dbReference>
<dbReference type="SUPFAM" id="SSF53822">
    <property type="entry name" value="Periplasmic binding protein-like I"/>
    <property type="match status" value="1"/>
</dbReference>
<reference evidence="6" key="1">
    <citation type="submission" date="2017-01" db="EMBL/GenBank/DDBJ databases">
        <authorList>
            <person name="Varghese N."/>
            <person name="Submissions S."/>
        </authorList>
    </citation>
    <scope>NUCLEOTIDE SEQUENCE [LARGE SCALE GENOMIC DNA]</scope>
    <source>
        <strain evidence="6">DSM 16176</strain>
    </source>
</reference>
<keyword evidence="6" id="KW-1185">Reference proteome</keyword>
<dbReference type="RefSeq" id="WP_076346291.1">
    <property type="nucleotide sequence ID" value="NZ_FTOO01000004.1"/>
</dbReference>
<dbReference type="Pfam" id="PF13377">
    <property type="entry name" value="Peripla_BP_3"/>
    <property type="match status" value="1"/>
</dbReference>
<dbReference type="Proteomes" id="UP000186156">
    <property type="component" value="Unassembled WGS sequence"/>
</dbReference>
<protein>
    <submittedName>
        <fullName evidence="5">Transcriptional regulator, LacI family</fullName>
    </submittedName>
</protein>
<evidence type="ECO:0000313" key="6">
    <source>
        <dbReference type="Proteomes" id="UP000186156"/>
    </source>
</evidence>
<dbReference type="GO" id="GO:0003700">
    <property type="term" value="F:DNA-binding transcription factor activity"/>
    <property type="evidence" value="ECO:0007669"/>
    <property type="project" value="TreeGrafter"/>
</dbReference>
<dbReference type="InterPro" id="IPR000843">
    <property type="entry name" value="HTH_LacI"/>
</dbReference>
<name>A0A1N7M213_9BACL</name>